<dbReference type="EMBL" id="AZFF01000003">
    <property type="protein sequence ID" value="KRL56676.1"/>
    <property type="molecule type" value="Genomic_DNA"/>
</dbReference>
<evidence type="ECO:0008006" key="4">
    <source>
        <dbReference type="Google" id="ProtNLM"/>
    </source>
</evidence>
<accession>A0A0R1RNX3</accession>
<reference evidence="2 3" key="1">
    <citation type="journal article" date="2015" name="Genome Announc.">
        <title>Expanding the biotechnology potential of lactobacilli through comparative genomics of 213 strains and associated genera.</title>
        <authorList>
            <person name="Sun Z."/>
            <person name="Harris H.M."/>
            <person name="McCann A."/>
            <person name="Guo C."/>
            <person name="Argimon S."/>
            <person name="Zhang W."/>
            <person name="Yang X."/>
            <person name="Jeffery I.B."/>
            <person name="Cooney J.C."/>
            <person name="Kagawa T.F."/>
            <person name="Liu W."/>
            <person name="Song Y."/>
            <person name="Salvetti E."/>
            <person name="Wrobel A."/>
            <person name="Rasinkangas P."/>
            <person name="Parkhill J."/>
            <person name="Rea M.C."/>
            <person name="O'Sullivan O."/>
            <person name="Ritari J."/>
            <person name="Douillard F.P."/>
            <person name="Paul Ross R."/>
            <person name="Yang R."/>
            <person name="Briner A.E."/>
            <person name="Felis G.E."/>
            <person name="de Vos W.M."/>
            <person name="Barrangou R."/>
            <person name="Klaenhammer T.R."/>
            <person name="Caufield P.W."/>
            <person name="Cui Y."/>
            <person name="Zhang H."/>
            <person name="O'Toole P.W."/>
        </authorList>
    </citation>
    <scope>NUCLEOTIDE SEQUENCE [LARGE SCALE GENOMIC DNA]</scope>
    <source>
        <strain evidence="2 3">DSM 15814</strain>
    </source>
</reference>
<dbReference type="AlphaFoldDB" id="A0A0R1RNX3"/>
<sequence>MPSGIGATTEVISPKFADKIIYFYKRDSWPKSRKPEVLGLQGASSGTNTRTATNVQTKTVTLKAVGAKTQQRVVNLVYTQNDGLYHELNDAWSKGEVIHLWKVDFNTLQGTTPNRTAEAEYSQCLVPQLPITEGVGAITQSNTTFEVQGEAVDTEGDNSTPARIKESDLADGSFEVMSQALYAFSHGQDVGDNSATTQLPDESQPAGNTSSAGSTGSTTGSSTTGK</sequence>
<name>A0A0R1RNX3_9LACO</name>
<gene>
    <name evidence="2" type="ORF">FD35_GL001775</name>
</gene>
<dbReference type="RefSeq" id="WP_017262323.1">
    <property type="nucleotide sequence ID" value="NZ_AUAW01000005.1"/>
</dbReference>
<comment type="caution">
    <text evidence="2">The sequence shown here is derived from an EMBL/GenBank/DDBJ whole genome shotgun (WGS) entry which is preliminary data.</text>
</comment>
<evidence type="ECO:0000313" key="2">
    <source>
        <dbReference type="EMBL" id="KRL56676.1"/>
    </source>
</evidence>
<feature type="compositionally biased region" description="Low complexity" evidence="1">
    <location>
        <begin position="209"/>
        <end position="226"/>
    </location>
</feature>
<dbReference type="STRING" id="1114972.FD35_GL001775"/>
<feature type="compositionally biased region" description="Polar residues" evidence="1">
    <location>
        <begin position="191"/>
        <end position="208"/>
    </location>
</feature>
<dbReference type="Proteomes" id="UP000051999">
    <property type="component" value="Unassembled WGS sequence"/>
</dbReference>
<protein>
    <recommendedName>
        <fullName evidence="4">Phage major tail protein, TP901-1 family</fullName>
    </recommendedName>
</protein>
<feature type="region of interest" description="Disordered" evidence="1">
    <location>
        <begin position="188"/>
        <end position="226"/>
    </location>
</feature>
<evidence type="ECO:0000313" key="3">
    <source>
        <dbReference type="Proteomes" id="UP000051999"/>
    </source>
</evidence>
<dbReference type="OrthoDB" id="2280877at2"/>
<organism evidence="2 3">
    <name type="scientific">Furfurilactobacillus rossiae DSM 15814</name>
    <dbReference type="NCBI Taxonomy" id="1114972"/>
    <lineage>
        <taxon>Bacteria</taxon>
        <taxon>Bacillati</taxon>
        <taxon>Bacillota</taxon>
        <taxon>Bacilli</taxon>
        <taxon>Lactobacillales</taxon>
        <taxon>Lactobacillaceae</taxon>
        <taxon>Furfurilactobacillus</taxon>
    </lineage>
</organism>
<dbReference type="PATRIC" id="fig|1114972.6.peg.1810"/>
<keyword evidence="3" id="KW-1185">Reference proteome</keyword>
<proteinExistence type="predicted"/>
<dbReference type="eggNOG" id="ENOG50309T3">
    <property type="taxonomic scope" value="Bacteria"/>
</dbReference>
<evidence type="ECO:0000256" key="1">
    <source>
        <dbReference type="SAM" id="MobiDB-lite"/>
    </source>
</evidence>